<evidence type="ECO:0000313" key="3">
    <source>
        <dbReference type="Proteomes" id="UP000759537"/>
    </source>
</evidence>
<dbReference type="EMBL" id="WHVB01000003">
    <property type="protein sequence ID" value="KAF8484556.1"/>
    <property type="molecule type" value="Genomic_DNA"/>
</dbReference>
<proteinExistence type="predicted"/>
<dbReference type="OrthoDB" id="2690769at2759"/>
<name>A0A9P5N2B7_9AGAM</name>
<comment type="caution">
    <text evidence="2">The sequence shown here is derived from an EMBL/GenBank/DDBJ whole genome shotgun (WGS) entry which is preliminary data.</text>
</comment>
<keyword evidence="3" id="KW-1185">Reference proteome</keyword>
<feature type="domain" description="Myb/SANT-like DNA-binding" evidence="1">
    <location>
        <begin position="41"/>
        <end position="113"/>
    </location>
</feature>
<sequence>MNDITQQLLLFLIASGGISSGSAHYAMLLLALEEQNAGKAVWSEEETSAFVHFLYKHRSHAGNRGNFKAAIFDAAAEAISHLLEDGPEKTGEMCKSKWSRIKAIYTSIQKYRASGMHWGIVNGAGINGEAAERAWNSYIAQKSNRAMKPFRNTGWLYYGKVHAIHNSIS</sequence>
<gene>
    <name evidence="2" type="ORF">DFH94DRAFT_688966</name>
</gene>
<dbReference type="Pfam" id="PF13837">
    <property type="entry name" value="Myb_DNA-bind_4"/>
    <property type="match status" value="1"/>
</dbReference>
<organism evidence="2 3">
    <name type="scientific">Russula ochroleuca</name>
    <dbReference type="NCBI Taxonomy" id="152965"/>
    <lineage>
        <taxon>Eukaryota</taxon>
        <taxon>Fungi</taxon>
        <taxon>Dikarya</taxon>
        <taxon>Basidiomycota</taxon>
        <taxon>Agaricomycotina</taxon>
        <taxon>Agaricomycetes</taxon>
        <taxon>Russulales</taxon>
        <taxon>Russulaceae</taxon>
        <taxon>Russula</taxon>
    </lineage>
</organism>
<dbReference type="Proteomes" id="UP000759537">
    <property type="component" value="Unassembled WGS sequence"/>
</dbReference>
<dbReference type="Gene3D" id="1.10.10.60">
    <property type="entry name" value="Homeodomain-like"/>
    <property type="match status" value="1"/>
</dbReference>
<evidence type="ECO:0000259" key="1">
    <source>
        <dbReference type="Pfam" id="PF13837"/>
    </source>
</evidence>
<reference evidence="2" key="2">
    <citation type="journal article" date="2020" name="Nat. Commun.">
        <title>Large-scale genome sequencing of mycorrhizal fungi provides insights into the early evolution of symbiotic traits.</title>
        <authorList>
            <person name="Miyauchi S."/>
            <person name="Kiss E."/>
            <person name="Kuo A."/>
            <person name="Drula E."/>
            <person name="Kohler A."/>
            <person name="Sanchez-Garcia M."/>
            <person name="Morin E."/>
            <person name="Andreopoulos B."/>
            <person name="Barry K.W."/>
            <person name="Bonito G."/>
            <person name="Buee M."/>
            <person name="Carver A."/>
            <person name="Chen C."/>
            <person name="Cichocki N."/>
            <person name="Clum A."/>
            <person name="Culley D."/>
            <person name="Crous P.W."/>
            <person name="Fauchery L."/>
            <person name="Girlanda M."/>
            <person name="Hayes R.D."/>
            <person name="Keri Z."/>
            <person name="LaButti K."/>
            <person name="Lipzen A."/>
            <person name="Lombard V."/>
            <person name="Magnuson J."/>
            <person name="Maillard F."/>
            <person name="Murat C."/>
            <person name="Nolan M."/>
            <person name="Ohm R.A."/>
            <person name="Pangilinan J."/>
            <person name="Pereira M.F."/>
            <person name="Perotto S."/>
            <person name="Peter M."/>
            <person name="Pfister S."/>
            <person name="Riley R."/>
            <person name="Sitrit Y."/>
            <person name="Stielow J.B."/>
            <person name="Szollosi G."/>
            <person name="Zifcakova L."/>
            <person name="Stursova M."/>
            <person name="Spatafora J.W."/>
            <person name="Tedersoo L."/>
            <person name="Vaario L.M."/>
            <person name="Yamada A."/>
            <person name="Yan M."/>
            <person name="Wang P."/>
            <person name="Xu J."/>
            <person name="Bruns T."/>
            <person name="Baldrian P."/>
            <person name="Vilgalys R."/>
            <person name="Dunand C."/>
            <person name="Henrissat B."/>
            <person name="Grigoriev I.V."/>
            <person name="Hibbett D."/>
            <person name="Nagy L.G."/>
            <person name="Martin F.M."/>
        </authorList>
    </citation>
    <scope>NUCLEOTIDE SEQUENCE</scope>
    <source>
        <strain evidence="2">Prilba</strain>
    </source>
</reference>
<reference evidence="2" key="1">
    <citation type="submission" date="2019-10" db="EMBL/GenBank/DDBJ databases">
        <authorList>
            <consortium name="DOE Joint Genome Institute"/>
            <person name="Kuo A."/>
            <person name="Miyauchi S."/>
            <person name="Kiss E."/>
            <person name="Drula E."/>
            <person name="Kohler A."/>
            <person name="Sanchez-Garcia M."/>
            <person name="Andreopoulos B."/>
            <person name="Barry K.W."/>
            <person name="Bonito G."/>
            <person name="Buee M."/>
            <person name="Carver A."/>
            <person name="Chen C."/>
            <person name="Cichocki N."/>
            <person name="Clum A."/>
            <person name="Culley D."/>
            <person name="Crous P.W."/>
            <person name="Fauchery L."/>
            <person name="Girlanda M."/>
            <person name="Hayes R."/>
            <person name="Keri Z."/>
            <person name="LaButti K."/>
            <person name="Lipzen A."/>
            <person name="Lombard V."/>
            <person name="Magnuson J."/>
            <person name="Maillard F."/>
            <person name="Morin E."/>
            <person name="Murat C."/>
            <person name="Nolan M."/>
            <person name="Ohm R."/>
            <person name="Pangilinan J."/>
            <person name="Pereira M."/>
            <person name="Perotto S."/>
            <person name="Peter M."/>
            <person name="Riley R."/>
            <person name="Sitrit Y."/>
            <person name="Stielow B."/>
            <person name="Szollosi G."/>
            <person name="Zifcakova L."/>
            <person name="Stursova M."/>
            <person name="Spatafora J.W."/>
            <person name="Tedersoo L."/>
            <person name="Vaario L.-M."/>
            <person name="Yamada A."/>
            <person name="Yan M."/>
            <person name="Wang P."/>
            <person name="Xu J."/>
            <person name="Bruns T."/>
            <person name="Baldrian P."/>
            <person name="Vilgalys R."/>
            <person name="Henrissat B."/>
            <person name="Grigoriev I.V."/>
            <person name="Hibbett D."/>
            <person name="Nagy L.G."/>
            <person name="Martin F.M."/>
        </authorList>
    </citation>
    <scope>NUCLEOTIDE SEQUENCE</scope>
    <source>
        <strain evidence="2">Prilba</strain>
    </source>
</reference>
<protein>
    <recommendedName>
        <fullName evidence="1">Myb/SANT-like DNA-binding domain-containing protein</fullName>
    </recommendedName>
</protein>
<evidence type="ECO:0000313" key="2">
    <source>
        <dbReference type="EMBL" id="KAF8484556.1"/>
    </source>
</evidence>
<dbReference type="AlphaFoldDB" id="A0A9P5N2B7"/>
<dbReference type="InterPro" id="IPR044822">
    <property type="entry name" value="Myb_DNA-bind_4"/>
</dbReference>
<accession>A0A9P5N2B7</accession>